<comment type="similarity">
    <text evidence="2 8">Belongs to the glycosyl hydrolase 1 family.</text>
</comment>
<name>A0A2P5FQK1_TREOI</name>
<dbReference type="InParanoid" id="A0A2P5FQK1"/>
<dbReference type="EC" id="3.2.1.21" evidence="3"/>
<dbReference type="AlphaFoldDB" id="A0A2P5FQK1"/>
<keyword evidence="6" id="KW-1015">Disulfide bond</keyword>
<evidence type="ECO:0000256" key="6">
    <source>
        <dbReference type="ARBA" id="ARBA00023157"/>
    </source>
</evidence>
<dbReference type="Gene3D" id="3.20.20.80">
    <property type="entry name" value="Glycosidases"/>
    <property type="match status" value="1"/>
</dbReference>
<dbReference type="Pfam" id="PF00232">
    <property type="entry name" value="Glyco_hydro_1"/>
    <property type="match status" value="1"/>
</dbReference>
<organism evidence="10 11">
    <name type="scientific">Trema orientale</name>
    <name type="common">Charcoal tree</name>
    <name type="synonym">Celtis orientalis</name>
    <dbReference type="NCBI Taxonomy" id="63057"/>
    <lineage>
        <taxon>Eukaryota</taxon>
        <taxon>Viridiplantae</taxon>
        <taxon>Streptophyta</taxon>
        <taxon>Embryophyta</taxon>
        <taxon>Tracheophyta</taxon>
        <taxon>Spermatophyta</taxon>
        <taxon>Magnoliopsida</taxon>
        <taxon>eudicotyledons</taxon>
        <taxon>Gunneridae</taxon>
        <taxon>Pentapetalae</taxon>
        <taxon>rosids</taxon>
        <taxon>fabids</taxon>
        <taxon>Rosales</taxon>
        <taxon>Cannabaceae</taxon>
        <taxon>Trema</taxon>
    </lineage>
</organism>
<evidence type="ECO:0000256" key="3">
    <source>
        <dbReference type="ARBA" id="ARBA00012744"/>
    </source>
</evidence>
<dbReference type="GO" id="GO:0005975">
    <property type="term" value="P:carbohydrate metabolic process"/>
    <property type="evidence" value="ECO:0007669"/>
    <property type="project" value="InterPro"/>
</dbReference>
<dbReference type="InterPro" id="IPR017853">
    <property type="entry name" value="GH"/>
</dbReference>
<protein>
    <recommendedName>
        <fullName evidence="3">beta-glucosidase</fullName>
        <ecNumber evidence="3">3.2.1.21</ecNumber>
    </recommendedName>
</protein>
<reference evidence="11" key="1">
    <citation type="submission" date="2016-06" db="EMBL/GenBank/DDBJ databases">
        <title>Parallel loss of symbiosis genes in relatives of nitrogen-fixing non-legume Parasponia.</title>
        <authorList>
            <person name="Van Velzen R."/>
            <person name="Holmer R."/>
            <person name="Bu F."/>
            <person name="Rutten L."/>
            <person name="Van Zeijl A."/>
            <person name="Liu W."/>
            <person name="Santuari L."/>
            <person name="Cao Q."/>
            <person name="Sharma T."/>
            <person name="Shen D."/>
            <person name="Roswanjaya Y."/>
            <person name="Wardhani T."/>
            <person name="Kalhor M.S."/>
            <person name="Jansen J."/>
            <person name="Van den Hoogen J."/>
            <person name="Gungor B."/>
            <person name="Hartog M."/>
            <person name="Hontelez J."/>
            <person name="Verver J."/>
            <person name="Yang W.-C."/>
            <person name="Schijlen E."/>
            <person name="Repin R."/>
            <person name="Schilthuizen M."/>
            <person name="Schranz E."/>
            <person name="Heidstra R."/>
            <person name="Miyata K."/>
            <person name="Fedorova E."/>
            <person name="Kohlen W."/>
            <person name="Bisseling T."/>
            <person name="Smit S."/>
            <person name="Geurts R."/>
        </authorList>
    </citation>
    <scope>NUCLEOTIDE SEQUENCE [LARGE SCALE GENOMIC DNA]</scope>
    <source>
        <strain evidence="11">cv. RG33-2</strain>
    </source>
</reference>
<evidence type="ECO:0000313" key="10">
    <source>
        <dbReference type="EMBL" id="POO00090.1"/>
    </source>
</evidence>
<feature type="signal peptide" evidence="9">
    <location>
        <begin position="1"/>
        <end position="24"/>
    </location>
</feature>
<keyword evidence="11" id="KW-1185">Reference proteome</keyword>
<evidence type="ECO:0000256" key="1">
    <source>
        <dbReference type="ARBA" id="ARBA00000448"/>
    </source>
</evidence>
<proteinExistence type="inferred from homology"/>
<dbReference type="OrthoDB" id="65569at2759"/>
<keyword evidence="5 10" id="KW-0378">Hydrolase</keyword>
<dbReference type="GO" id="GO:0008422">
    <property type="term" value="F:beta-glucosidase activity"/>
    <property type="evidence" value="ECO:0007669"/>
    <property type="project" value="UniProtKB-EC"/>
</dbReference>
<dbReference type="FunFam" id="3.20.20.80:FF:000294">
    <property type="entry name" value="Beta-glucosidase 11"/>
    <property type="match status" value="1"/>
</dbReference>
<feature type="chain" id="PRO_5015130562" description="beta-glucosidase" evidence="9">
    <location>
        <begin position="25"/>
        <end position="324"/>
    </location>
</feature>
<comment type="catalytic activity">
    <reaction evidence="1">
        <text>Hydrolysis of terminal, non-reducing beta-D-glucosyl residues with release of beta-D-glucose.</text>
        <dbReference type="EC" id="3.2.1.21"/>
    </reaction>
</comment>
<evidence type="ECO:0000256" key="7">
    <source>
        <dbReference type="ARBA" id="ARBA00023180"/>
    </source>
</evidence>
<dbReference type="Proteomes" id="UP000237000">
    <property type="component" value="Unassembled WGS sequence"/>
</dbReference>
<dbReference type="PANTHER" id="PTHR10353:SF44">
    <property type="entry name" value="BETA-GLUCOSIDASE 17"/>
    <property type="match status" value="1"/>
</dbReference>
<evidence type="ECO:0000313" key="11">
    <source>
        <dbReference type="Proteomes" id="UP000237000"/>
    </source>
</evidence>
<evidence type="ECO:0000256" key="9">
    <source>
        <dbReference type="SAM" id="SignalP"/>
    </source>
</evidence>
<dbReference type="STRING" id="63057.A0A2P5FQK1"/>
<gene>
    <name evidence="10" type="ORF">TorRG33x02_042170</name>
</gene>
<evidence type="ECO:0000256" key="4">
    <source>
        <dbReference type="ARBA" id="ARBA00022729"/>
    </source>
</evidence>
<sequence>MGSPTPYYHLVLIVVCFLTPGCEARLERERFPDYFLFGAGSSAYQWEGAANAYGRGPSIWDTFTSTFPEKIADRSSGAMADEVYFRYKEDIAMLKEIGFNSFRFSISWPRVLPRGKLSGGVNQEGVQFYNNFINNLLSNGLKPLITLFHWDIPQALEDEYGGFLSPKIVNDFRDYVDFCFKEFGDRVKFWITINEPNFFAIGGYETGTKAPGRCSGYIGNCTFGNSATEPYLVVHHMVLAHATATKLYKDKYQIKVRDFSDGFILSSLEVPNGSASVILGIFVLNGNLTPSATGSRRGPSTIFRWGQIERCEKAAKFCQEDVVE</sequence>
<evidence type="ECO:0000256" key="2">
    <source>
        <dbReference type="ARBA" id="ARBA00010838"/>
    </source>
</evidence>
<dbReference type="InterPro" id="IPR033132">
    <property type="entry name" value="GH_1_N_CS"/>
</dbReference>
<dbReference type="InterPro" id="IPR001360">
    <property type="entry name" value="Glyco_hydro_1"/>
</dbReference>
<comment type="caution">
    <text evidence="10">The sequence shown here is derived from an EMBL/GenBank/DDBJ whole genome shotgun (WGS) entry which is preliminary data.</text>
</comment>
<dbReference type="SUPFAM" id="SSF51445">
    <property type="entry name" value="(Trans)glycosidases"/>
    <property type="match status" value="1"/>
</dbReference>
<evidence type="ECO:0000256" key="8">
    <source>
        <dbReference type="RuleBase" id="RU003690"/>
    </source>
</evidence>
<dbReference type="PANTHER" id="PTHR10353">
    <property type="entry name" value="GLYCOSYL HYDROLASE"/>
    <property type="match status" value="1"/>
</dbReference>
<keyword evidence="7" id="KW-0325">Glycoprotein</keyword>
<accession>A0A2P5FQK1</accession>
<keyword evidence="4 9" id="KW-0732">Signal</keyword>
<dbReference type="PROSITE" id="PS00653">
    <property type="entry name" value="GLYCOSYL_HYDROL_F1_2"/>
    <property type="match status" value="1"/>
</dbReference>
<evidence type="ECO:0000256" key="5">
    <source>
        <dbReference type="ARBA" id="ARBA00022801"/>
    </source>
</evidence>
<dbReference type="EMBL" id="JXTC01000015">
    <property type="protein sequence ID" value="POO00090.1"/>
    <property type="molecule type" value="Genomic_DNA"/>
</dbReference>